<feature type="domain" description="Cytochrome c" evidence="14">
    <location>
        <begin position="351"/>
        <end position="503"/>
    </location>
</feature>
<feature type="transmembrane region" description="Helical" evidence="13">
    <location>
        <begin position="60"/>
        <end position="82"/>
    </location>
</feature>
<dbReference type="GO" id="GO:0020037">
    <property type="term" value="F:heme binding"/>
    <property type="evidence" value="ECO:0007669"/>
    <property type="project" value="InterPro"/>
</dbReference>
<evidence type="ECO:0000256" key="2">
    <source>
        <dbReference type="ARBA" id="ARBA00009819"/>
    </source>
</evidence>
<feature type="transmembrane region" description="Helical" evidence="13">
    <location>
        <begin position="256"/>
        <end position="276"/>
    </location>
</feature>
<keyword evidence="8" id="KW-0249">Electron transport</keyword>
<dbReference type="GO" id="GO:0019646">
    <property type="term" value="P:aerobic electron transport chain"/>
    <property type="evidence" value="ECO:0007669"/>
    <property type="project" value="InterPro"/>
</dbReference>
<evidence type="ECO:0000256" key="13">
    <source>
        <dbReference type="SAM" id="Phobius"/>
    </source>
</evidence>
<protein>
    <submittedName>
        <fullName evidence="15">Cytochrome c family protein</fullName>
    </submittedName>
</protein>
<dbReference type="Pfam" id="PF13442">
    <property type="entry name" value="Cytochrome_CBB3"/>
    <property type="match status" value="2"/>
</dbReference>
<keyword evidence="7 12" id="KW-0479">Metal-binding</keyword>
<dbReference type="InterPro" id="IPR036909">
    <property type="entry name" value="Cyt_c-like_dom_sf"/>
</dbReference>
<keyword evidence="5 12" id="KW-0349">Heme</keyword>
<evidence type="ECO:0000256" key="12">
    <source>
        <dbReference type="PROSITE-ProRule" id="PRU00433"/>
    </source>
</evidence>
<evidence type="ECO:0000259" key="14">
    <source>
        <dbReference type="PROSITE" id="PS51007"/>
    </source>
</evidence>
<evidence type="ECO:0000256" key="7">
    <source>
        <dbReference type="ARBA" id="ARBA00022723"/>
    </source>
</evidence>
<dbReference type="AlphaFoldDB" id="A0A7R6PV55"/>
<dbReference type="Gene3D" id="1.10.760.10">
    <property type="entry name" value="Cytochrome c-like domain"/>
    <property type="match status" value="1"/>
</dbReference>
<evidence type="ECO:0000313" key="16">
    <source>
        <dbReference type="Proteomes" id="UP000595564"/>
    </source>
</evidence>
<dbReference type="GO" id="GO:0070069">
    <property type="term" value="C:cytochrome complex"/>
    <property type="evidence" value="ECO:0007669"/>
    <property type="project" value="InterPro"/>
</dbReference>
<dbReference type="KEGG" id="thyd:TTHT_1824"/>
<evidence type="ECO:0000256" key="10">
    <source>
        <dbReference type="ARBA" id="ARBA00023004"/>
    </source>
</evidence>
<proteinExistence type="inferred from homology"/>
<evidence type="ECO:0000256" key="8">
    <source>
        <dbReference type="ARBA" id="ARBA00022982"/>
    </source>
</evidence>
<evidence type="ECO:0000256" key="6">
    <source>
        <dbReference type="ARBA" id="ARBA00022692"/>
    </source>
</evidence>
<dbReference type="GO" id="GO:0005886">
    <property type="term" value="C:plasma membrane"/>
    <property type="evidence" value="ECO:0007669"/>
    <property type="project" value="UniProtKB-SubCell"/>
</dbReference>
<feature type="transmembrane region" description="Helical" evidence="13">
    <location>
        <begin position="215"/>
        <end position="236"/>
    </location>
</feature>
<dbReference type="PROSITE" id="PS51007">
    <property type="entry name" value="CYTC"/>
    <property type="match status" value="1"/>
</dbReference>
<keyword evidence="9 13" id="KW-1133">Transmembrane helix</keyword>
<feature type="transmembrane region" description="Helical" evidence="13">
    <location>
        <begin position="177"/>
        <end position="203"/>
    </location>
</feature>
<dbReference type="EMBL" id="AP017470">
    <property type="protein sequence ID" value="BBB33282.1"/>
    <property type="molecule type" value="Genomic_DNA"/>
</dbReference>
<keyword evidence="6 13" id="KW-0812">Transmembrane</keyword>
<evidence type="ECO:0000256" key="1">
    <source>
        <dbReference type="ARBA" id="ARBA00004651"/>
    </source>
</evidence>
<comment type="similarity">
    <text evidence="2">Belongs to the cytochrome ubiquinol oxidase subunit 1 family.</text>
</comment>
<keyword evidence="10 12" id="KW-0408">Iron</keyword>
<gene>
    <name evidence="15" type="ORF">TTHT_1824</name>
</gene>
<name>A0A7R6PV55_9BACT</name>
<feature type="transmembrane region" description="Helical" evidence="13">
    <location>
        <begin position="102"/>
        <end position="123"/>
    </location>
</feature>
<comment type="subcellular location">
    <subcellularLocation>
        <location evidence="1">Cell membrane</location>
        <topology evidence="1">Multi-pass membrane protein</topology>
    </subcellularLocation>
</comment>
<keyword evidence="16" id="KW-1185">Reference proteome</keyword>
<keyword evidence="4" id="KW-1003">Cell membrane</keyword>
<dbReference type="GO" id="GO:0009055">
    <property type="term" value="F:electron transfer activity"/>
    <property type="evidence" value="ECO:0007669"/>
    <property type="project" value="InterPro"/>
</dbReference>
<organism evidence="15 16">
    <name type="scientific">Thermotomaculum hydrothermale</name>
    <dbReference type="NCBI Taxonomy" id="981385"/>
    <lineage>
        <taxon>Bacteria</taxon>
        <taxon>Pseudomonadati</taxon>
        <taxon>Acidobacteriota</taxon>
        <taxon>Holophagae</taxon>
        <taxon>Thermotomaculales</taxon>
        <taxon>Thermotomaculaceae</taxon>
        <taxon>Thermotomaculum</taxon>
    </lineage>
</organism>
<dbReference type="GO" id="GO:0046872">
    <property type="term" value="F:metal ion binding"/>
    <property type="evidence" value="ECO:0007669"/>
    <property type="project" value="UniProtKB-KW"/>
</dbReference>
<evidence type="ECO:0000313" key="15">
    <source>
        <dbReference type="EMBL" id="BBB33282.1"/>
    </source>
</evidence>
<feature type="transmembrane region" description="Helical" evidence="13">
    <location>
        <begin position="135"/>
        <end position="157"/>
    </location>
</feature>
<accession>A0A7R6PV55</accession>
<feature type="transmembrane region" description="Helical" evidence="13">
    <location>
        <begin position="283"/>
        <end position="302"/>
    </location>
</feature>
<dbReference type="Proteomes" id="UP000595564">
    <property type="component" value="Chromosome"/>
</dbReference>
<feature type="transmembrane region" description="Helical" evidence="13">
    <location>
        <begin position="6"/>
        <end position="39"/>
    </location>
</feature>
<dbReference type="Pfam" id="PF01654">
    <property type="entry name" value="Cyt_bd_oxida_I"/>
    <property type="match status" value="1"/>
</dbReference>
<evidence type="ECO:0000256" key="5">
    <source>
        <dbReference type="ARBA" id="ARBA00022617"/>
    </source>
</evidence>
<keyword evidence="11 13" id="KW-0472">Membrane</keyword>
<reference evidence="15 16" key="1">
    <citation type="journal article" date="2012" name="Extremophiles">
        <title>Thermotomaculum hydrothermale gen. nov., sp. nov., a novel heterotrophic thermophile within the phylum Acidobacteria from a deep-sea hydrothermal vent chimney in the Southern Okinawa Trough.</title>
        <authorList>
            <person name="Izumi H."/>
            <person name="Nunoura T."/>
            <person name="Miyazaki M."/>
            <person name="Mino S."/>
            <person name="Toki T."/>
            <person name="Takai K."/>
            <person name="Sako Y."/>
            <person name="Sawabe T."/>
            <person name="Nakagawa S."/>
        </authorList>
    </citation>
    <scope>NUCLEOTIDE SEQUENCE [LARGE SCALE GENOMIC DNA]</scope>
    <source>
        <strain evidence="15 16">AC55</strain>
    </source>
</reference>
<evidence type="ECO:0000256" key="3">
    <source>
        <dbReference type="ARBA" id="ARBA00022448"/>
    </source>
</evidence>
<dbReference type="InterPro" id="IPR009056">
    <property type="entry name" value="Cyt_c-like_dom"/>
</dbReference>
<evidence type="ECO:0000256" key="11">
    <source>
        <dbReference type="ARBA" id="ARBA00023136"/>
    </source>
</evidence>
<dbReference type="InterPro" id="IPR002585">
    <property type="entry name" value="Cyt-d_ubiquinol_oxidase_su_1"/>
</dbReference>
<evidence type="ECO:0000256" key="9">
    <source>
        <dbReference type="ARBA" id="ARBA00022989"/>
    </source>
</evidence>
<evidence type="ECO:0000256" key="4">
    <source>
        <dbReference type="ARBA" id="ARBA00022475"/>
    </source>
</evidence>
<dbReference type="SUPFAM" id="SSF46626">
    <property type="entry name" value="Cytochrome c"/>
    <property type="match status" value="2"/>
</dbReference>
<sequence length="507" mass="57527">MNYPVWFLPSIGGGTLIAFIAIVHVFVSHFAVGGGAYLIALEKKAYNEESNELLEITKRFAKFFILLTMVFGSITGVGIWFITALVNPGGISLLIHNFVFGWAAEWVFFVLEIIAAFVYYYTFGKMDRKTHLKIGWIYFISAWMSLFLITGIIDFMLTPGTWLKTHNFWNGFFNPSFIPSVGFRTFMSFLMAGVFGLFVLSFYKNNEAKEKFVKYSALWVTISIILMIPFALWYVSVLPSEAKALVLGKSPEIVRTTKVIITSGIIGFVLGLIVFFKPSFNKAYIAFIIFLTGFFVIGSFEWTREAARRPYVINKVMYSNMILESQLETLKKDGFLKHAKWVSAREITNENKRQVGKELFIHQCYACHTIGGFNNDIKEKAASMSYTALTKYIEKIHKVRYFMPPFAGNEEEAKALAAFIAGDLLGKEVKEPVKKALDGKTIFEDNCSSCHEPSDFEDLIAGWDKAKIRKALDMLDKLNEEMPPFEGTPQEKDTLTEYLFKIAGGEK</sequence>
<dbReference type="RefSeq" id="WP_201327589.1">
    <property type="nucleotide sequence ID" value="NZ_AP017470.1"/>
</dbReference>
<keyword evidence="3" id="KW-0813">Transport</keyword>